<evidence type="ECO:0000313" key="2">
    <source>
        <dbReference type="EMBL" id="PXX39464.1"/>
    </source>
</evidence>
<dbReference type="AlphaFoldDB" id="A0A318IW75"/>
<feature type="region of interest" description="Disordered" evidence="1">
    <location>
        <begin position="1"/>
        <end position="42"/>
    </location>
</feature>
<name>A0A318IW75_BURPY</name>
<sequence>MSESWNTTRITGTTPAGGRFPERPACGASQRERAAKATHDIP</sequence>
<feature type="compositionally biased region" description="Polar residues" evidence="1">
    <location>
        <begin position="1"/>
        <end position="14"/>
    </location>
</feature>
<accession>A0A318IW75</accession>
<dbReference type="Proteomes" id="UP000247755">
    <property type="component" value="Unassembled WGS sequence"/>
</dbReference>
<evidence type="ECO:0000313" key="3">
    <source>
        <dbReference type="Proteomes" id="UP000247755"/>
    </source>
</evidence>
<proteinExistence type="predicted"/>
<dbReference type="RefSeq" id="WP_256260557.1">
    <property type="nucleotide sequence ID" value="NZ_QJJY01000002.1"/>
</dbReference>
<protein>
    <submittedName>
        <fullName evidence="2">Uncharacterized protein</fullName>
    </submittedName>
</protein>
<gene>
    <name evidence="2" type="ORF">NA66_1002593</name>
</gene>
<organism evidence="2 3">
    <name type="scientific">Burkholderia pyrrocinia</name>
    <name type="common">Pseudomonas pyrrocinia</name>
    <dbReference type="NCBI Taxonomy" id="60550"/>
    <lineage>
        <taxon>Bacteria</taxon>
        <taxon>Pseudomonadati</taxon>
        <taxon>Pseudomonadota</taxon>
        <taxon>Betaproteobacteria</taxon>
        <taxon>Burkholderiales</taxon>
        <taxon>Burkholderiaceae</taxon>
        <taxon>Burkholderia</taxon>
        <taxon>Burkholderia cepacia complex</taxon>
    </lineage>
</organism>
<evidence type="ECO:0000256" key="1">
    <source>
        <dbReference type="SAM" id="MobiDB-lite"/>
    </source>
</evidence>
<reference evidence="2 3" key="1">
    <citation type="submission" date="2018-05" db="EMBL/GenBank/DDBJ databases">
        <title>Comparative genomics of bacterial root endophytes of switchgrass collected from native prairies over two seasons.</title>
        <authorList>
            <person name="Tang Y."/>
        </authorList>
    </citation>
    <scope>NUCLEOTIDE SEQUENCE [LARGE SCALE GENOMIC DNA]</scope>
    <source>
        <strain evidence="2 3">NFIX32</strain>
    </source>
</reference>
<dbReference type="EMBL" id="QJJY01000002">
    <property type="protein sequence ID" value="PXX39464.1"/>
    <property type="molecule type" value="Genomic_DNA"/>
</dbReference>
<feature type="compositionally biased region" description="Basic and acidic residues" evidence="1">
    <location>
        <begin position="30"/>
        <end position="42"/>
    </location>
</feature>
<comment type="caution">
    <text evidence="2">The sequence shown here is derived from an EMBL/GenBank/DDBJ whole genome shotgun (WGS) entry which is preliminary data.</text>
</comment>